<dbReference type="HOGENOM" id="CLU_2560472_0_0_1"/>
<dbReference type="EMBL" id="DS268618">
    <property type="protein sequence ID" value="EFO94324.1"/>
    <property type="molecule type" value="Genomic_DNA"/>
</dbReference>
<protein>
    <submittedName>
        <fullName evidence="2">Uncharacterized protein</fullName>
    </submittedName>
</protein>
<proteinExistence type="predicted"/>
<keyword evidence="3" id="KW-1185">Reference proteome</keyword>
<evidence type="ECO:0000313" key="2">
    <source>
        <dbReference type="EMBL" id="EFO94324.1"/>
    </source>
</evidence>
<name>E3NE62_CAERE</name>
<dbReference type="OMA" id="DPPACQP"/>
<evidence type="ECO:0000313" key="3">
    <source>
        <dbReference type="Proteomes" id="UP000008281"/>
    </source>
</evidence>
<feature type="compositionally biased region" description="Low complexity" evidence="1">
    <location>
        <begin position="26"/>
        <end position="40"/>
    </location>
</feature>
<dbReference type="Proteomes" id="UP000008281">
    <property type="component" value="Unassembled WGS sequence"/>
</dbReference>
<dbReference type="AlphaFoldDB" id="E3NE62"/>
<evidence type="ECO:0000256" key="1">
    <source>
        <dbReference type="SAM" id="MobiDB-lite"/>
    </source>
</evidence>
<gene>
    <name evidence="2" type="ORF">CRE_04305</name>
</gene>
<sequence>MSLTHAPSQPPEVLLPTNLSTEEAISSPSRSSRRTTTNTVSHHDITITRTGAAPKEDKLIIHFANAPANATDAAQDALSATA</sequence>
<dbReference type="InParanoid" id="E3NE62"/>
<accession>E3NE62</accession>
<organism evidence="3">
    <name type="scientific">Caenorhabditis remanei</name>
    <name type="common">Caenorhabditis vulgaris</name>
    <dbReference type="NCBI Taxonomy" id="31234"/>
    <lineage>
        <taxon>Eukaryota</taxon>
        <taxon>Metazoa</taxon>
        <taxon>Ecdysozoa</taxon>
        <taxon>Nematoda</taxon>
        <taxon>Chromadorea</taxon>
        <taxon>Rhabditida</taxon>
        <taxon>Rhabditina</taxon>
        <taxon>Rhabditomorpha</taxon>
        <taxon>Rhabditoidea</taxon>
        <taxon>Rhabditidae</taxon>
        <taxon>Peloderinae</taxon>
        <taxon>Caenorhabditis</taxon>
    </lineage>
</organism>
<feature type="region of interest" description="Disordered" evidence="1">
    <location>
        <begin position="1"/>
        <end position="52"/>
    </location>
</feature>
<reference evidence="2" key="1">
    <citation type="submission" date="2007-07" db="EMBL/GenBank/DDBJ databases">
        <title>PCAP assembly of the Caenorhabditis remanei genome.</title>
        <authorList>
            <consortium name="The Caenorhabditis remanei Sequencing Consortium"/>
            <person name="Wilson R.K."/>
        </authorList>
    </citation>
    <scope>NUCLEOTIDE SEQUENCE [LARGE SCALE GENOMIC DNA]</scope>
    <source>
        <strain evidence="2">PB4641</strain>
    </source>
</reference>